<dbReference type="Gene3D" id="3.40.50.1820">
    <property type="entry name" value="alpha/beta hydrolase"/>
    <property type="match status" value="1"/>
</dbReference>
<organism evidence="2 3">
    <name type="scientific">Luteibacter rhizovicinus</name>
    <dbReference type="NCBI Taxonomy" id="242606"/>
    <lineage>
        <taxon>Bacteria</taxon>
        <taxon>Pseudomonadati</taxon>
        <taxon>Pseudomonadota</taxon>
        <taxon>Gammaproteobacteria</taxon>
        <taxon>Lysobacterales</taxon>
        <taxon>Rhodanobacteraceae</taxon>
        <taxon>Luteibacter</taxon>
    </lineage>
</organism>
<feature type="domain" description="Peptidase S33 tripeptidyl aminopeptidase-like C-terminal" evidence="1">
    <location>
        <begin position="220"/>
        <end position="311"/>
    </location>
</feature>
<keyword evidence="3" id="KW-1185">Reference proteome</keyword>
<dbReference type="InterPro" id="IPR013595">
    <property type="entry name" value="Pept_S33_TAP-like_C"/>
</dbReference>
<keyword evidence="2" id="KW-0378">Hydrolase</keyword>
<gene>
    <name evidence="2" type="ORF">EC912_102822</name>
</gene>
<evidence type="ECO:0000259" key="1">
    <source>
        <dbReference type="Pfam" id="PF08386"/>
    </source>
</evidence>
<sequence>MDLVRRSLNEPKLNFYGGSYGTWLGSWYGAMFPGNVGRMLLDSSMDFTGSFDDAVLASAQEKHRSFLRLAVKPAIAQPNLYGLGNDEEAIVERFGNMPQRARAEWATRVTSPEALAAALTLAEWARAEPLMAQPAFMARVEAHRFSSVNGIDIAIKSFARELVAMYYGDRPEASPLTSPESLSVYIAVRCNDTASRTEPDYWNGVARENARRYPGGSTNEAFNLCGYWGERVTRRPSMEPLHSAGKILMIHAEHDTHTPLTNATKALNDYNNAYMVIARNMNGHSIFGQSDTPCVEKAAGRYLLTGQVPENKLSGCDFVREDTGERSGRSAFSNPVRARALRAYLRRYLGNSL</sequence>
<accession>A0A4R3YV27</accession>
<dbReference type="AlphaFoldDB" id="A0A4R3YV27"/>
<dbReference type="Pfam" id="PF08386">
    <property type="entry name" value="Abhydrolase_4"/>
    <property type="match status" value="1"/>
</dbReference>
<name>A0A4R3YV27_9GAMM</name>
<dbReference type="InterPro" id="IPR029058">
    <property type="entry name" value="AB_hydrolase_fold"/>
</dbReference>
<dbReference type="Proteomes" id="UP000295645">
    <property type="component" value="Unassembled WGS sequence"/>
</dbReference>
<dbReference type="SUPFAM" id="SSF53474">
    <property type="entry name" value="alpha/beta-Hydrolases"/>
    <property type="match status" value="1"/>
</dbReference>
<proteinExistence type="predicted"/>
<dbReference type="GO" id="GO:0016787">
    <property type="term" value="F:hydrolase activity"/>
    <property type="evidence" value="ECO:0007669"/>
    <property type="project" value="UniProtKB-KW"/>
</dbReference>
<comment type="caution">
    <text evidence="2">The sequence shown here is derived from an EMBL/GenBank/DDBJ whole genome shotgun (WGS) entry which is preliminary data.</text>
</comment>
<dbReference type="OrthoDB" id="5519806at2"/>
<evidence type="ECO:0000313" key="3">
    <source>
        <dbReference type="Proteomes" id="UP000295645"/>
    </source>
</evidence>
<evidence type="ECO:0000313" key="2">
    <source>
        <dbReference type="EMBL" id="TCV96471.1"/>
    </source>
</evidence>
<reference evidence="2 3" key="1">
    <citation type="submission" date="2019-03" db="EMBL/GenBank/DDBJ databases">
        <title>Above-ground endophytic microbial communities from plants in different locations in the United States.</title>
        <authorList>
            <person name="Frank C."/>
        </authorList>
    </citation>
    <scope>NUCLEOTIDE SEQUENCE [LARGE SCALE GENOMIC DNA]</scope>
    <source>
        <strain evidence="2 3">LP_13_YM</strain>
    </source>
</reference>
<dbReference type="RefSeq" id="WP_132142710.1">
    <property type="nucleotide sequence ID" value="NZ_SMCS01000002.1"/>
</dbReference>
<protein>
    <submittedName>
        <fullName evidence="2">Alpha/beta hydrolase family protein</fullName>
    </submittedName>
</protein>
<dbReference type="EMBL" id="SMCS01000002">
    <property type="protein sequence ID" value="TCV96471.1"/>
    <property type="molecule type" value="Genomic_DNA"/>
</dbReference>